<organism evidence="1">
    <name type="scientific">Mesorhizobium sp. WSM2240</name>
    <dbReference type="NCBI Taxonomy" id="3228851"/>
    <lineage>
        <taxon>Bacteria</taxon>
        <taxon>Pseudomonadati</taxon>
        <taxon>Pseudomonadota</taxon>
        <taxon>Alphaproteobacteria</taxon>
        <taxon>Hyphomicrobiales</taxon>
        <taxon>Phyllobacteriaceae</taxon>
        <taxon>Mesorhizobium</taxon>
    </lineage>
</organism>
<gene>
    <name evidence="1" type="ORF">ABVK50_20320</name>
</gene>
<reference evidence="1" key="1">
    <citation type="submission" date="2024-06" db="EMBL/GenBank/DDBJ databases">
        <title>Mesorhizobium karijinii sp. nov., a symbiont of the iconic Swainsona formosa from arid Australia.</title>
        <authorList>
            <person name="Hill Y.J."/>
            <person name="Watkin E.L.J."/>
            <person name="O'Hara G.W."/>
            <person name="Terpolilli J."/>
            <person name="Tye M.L."/>
            <person name="Kohlmeier M.G."/>
        </authorList>
    </citation>
    <scope>NUCLEOTIDE SEQUENCE</scope>
    <source>
        <strain evidence="1">WSM2240</strain>
    </source>
</reference>
<dbReference type="AlphaFoldDB" id="A0AAU8CL30"/>
<evidence type="ECO:0000313" key="1">
    <source>
        <dbReference type="EMBL" id="XCG47591.1"/>
    </source>
</evidence>
<sequence>MGASRVIGRKLILIFEWMIGRIPFVERIHQAAKRFLTVAGNSAEGGERGQNKSCSKSMGWKAPAPPVLRWHRLGWTNRERSNGDISTVGAGKDQWQLNLPHQFLCVGAWPVLETMAGALPAIDEGQPFCLS</sequence>
<dbReference type="EMBL" id="CP159253">
    <property type="protein sequence ID" value="XCG47591.1"/>
    <property type="molecule type" value="Genomic_DNA"/>
</dbReference>
<protein>
    <submittedName>
        <fullName evidence="1">Uncharacterized protein</fullName>
    </submittedName>
</protein>
<accession>A0AAU8CL30</accession>
<name>A0AAU8CL30_9HYPH</name>
<dbReference type="RefSeq" id="WP_353644865.1">
    <property type="nucleotide sequence ID" value="NZ_CP159253.1"/>
</dbReference>
<proteinExistence type="predicted"/>